<keyword evidence="3" id="KW-1185">Reference proteome</keyword>
<name>A0A226D7P1_FOLCA</name>
<protein>
    <submittedName>
        <fullName evidence="2">Uncharacterized protein</fullName>
    </submittedName>
</protein>
<organism evidence="2 3">
    <name type="scientific">Folsomia candida</name>
    <name type="common">Springtail</name>
    <dbReference type="NCBI Taxonomy" id="158441"/>
    <lineage>
        <taxon>Eukaryota</taxon>
        <taxon>Metazoa</taxon>
        <taxon>Ecdysozoa</taxon>
        <taxon>Arthropoda</taxon>
        <taxon>Hexapoda</taxon>
        <taxon>Collembola</taxon>
        <taxon>Entomobryomorpha</taxon>
        <taxon>Isotomoidea</taxon>
        <taxon>Isotomidae</taxon>
        <taxon>Proisotominae</taxon>
        <taxon>Folsomia</taxon>
    </lineage>
</organism>
<keyword evidence="1" id="KW-0812">Transmembrane</keyword>
<feature type="transmembrane region" description="Helical" evidence="1">
    <location>
        <begin position="217"/>
        <end position="235"/>
    </location>
</feature>
<evidence type="ECO:0000313" key="2">
    <source>
        <dbReference type="EMBL" id="OXA40286.1"/>
    </source>
</evidence>
<evidence type="ECO:0000256" key="1">
    <source>
        <dbReference type="SAM" id="Phobius"/>
    </source>
</evidence>
<proteinExistence type="predicted"/>
<dbReference type="AlphaFoldDB" id="A0A226D7P1"/>
<feature type="transmembrane region" description="Helical" evidence="1">
    <location>
        <begin position="40"/>
        <end position="64"/>
    </location>
</feature>
<evidence type="ECO:0000313" key="3">
    <source>
        <dbReference type="Proteomes" id="UP000198287"/>
    </source>
</evidence>
<accession>A0A226D7P1</accession>
<dbReference type="Proteomes" id="UP000198287">
    <property type="component" value="Unassembled WGS sequence"/>
</dbReference>
<keyword evidence="1" id="KW-0472">Membrane</keyword>
<gene>
    <name evidence="2" type="ORF">Fcan01_24858</name>
</gene>
<comment type="caution">
    <text evidence="2">The sequence shown here is derived from an EMBL/GenBank/DDBJ whole genome shotgun (WGS) entry which is preliminary data.</text>
</comment>
<feature type="transmembrane region" description="Helical" evidence="1">
    <location>
        <begin position="279"/>
        <end position="300"/>
    </location>
</feature>
<keyword evidence="1" id="KW-1133">Transmembrane helix</keyword>
<dbReference type="EMBL" id="LNIX01000034">
    <property type="protein sequence ID" value="OXA40286.1"/>
    <property type="molecule type" value="Genomic_DNA"/>
</dbReference>
<reference evidence="2 3" key="1">
    <citation type="submission" date="2015-12" db="EMBL/GenBank/DDBJ databases">
        <title>The genome of Folsomia candida.</title>
        <authorList>
            <person name="Faddeeva A."/>
            <person name="Derks M.F."/>
            <person name="Anvar Y."/>
            <person name="Smit S."/>
            <person name="Van Straalen N."/>
            <person name="Roelofs D."/>
        </authorList>
    </citation>
    <scope>NUCLEOTIDE SEQUENCE [LARGE SCALE GENOMIC DNA]</scope>
    <source>
        <strain evidence="2 3">VU population</strain>
        <tissue evidence="2">Whole body</tissue>
    </source>
</reference>
<feature type="transmembrane region" description="Helical" evidence="1">
    <location>
        <begin position="149"/>
        <end position="172"/>
    </location>
</feature>
<sequence>MITPRIKTLIGFSYHFASLGYATAVRWSKKHQKLYISGRYSYYLSCFWLCVTSLYAAAEFAILWCKLVSSDDRGDDDGFNVLYRLVDIHDHGLLITSVAFTTPYLKHRDVFVQAFNQLLTLDGYLTKWLTPPSRKSNIQSITPNFERRYITIHILLTIVLLTVIPGFGFLLFNEVEPTHRFLLTVFNTKVVFEPRFLPHAVIFIIFTHQVTVHASNGILFIFLYLCSTTVWLKLVTPVKIRNNKAYQTCHGPMSIDQVALVYKCQQVLTATMNGFLNNLWIASHLALAVLVTTVGVVVTIRHHTEIGYPDCFLVPVLVLNTLSIVYAECEYMAQLDEAGGQVKKAICKNGASRNSLDRRVGNSLLPIRLRMVGSFCFVDRGVLLGVLGSVSSNVVNLLILSE</sequence>